<dbReference type="GO" id="GO:0046872">
    <property type="term" value="F:metal ion binding"/>
    <property type="evidence" value="ECO:0007669"/>
    <property type="project" value="InterPro"/>
</dbReference>
<dbReference type="Pfam" id="PF03301">
    <property type="entry name" value="Trp_dioxygenase"/>
    <property type="match status" value="1"/>
</dbReference>
<keyword evidence="2" id="KW-1185">Reference proteome</keyword>
<dbReference type="SUPFAM" id="SSF140959">
    <property type="entry name" value="Indolic compounds 2,3-dioxygenase-like"/>
    <property type="match status" value="1"/>
</dbReference>
<dbReference type="GO" id="GO:0019441">
    <property type="term" value="P:L-tryptophan catabolic process to kynurenine"/>
    <property type="evidence" value="ECO:0007669"/>
    <property type="project" value="InterPro"/>
</dbReference>
<dbReference type="EMBL" id="FSRC01000001">
    <property type="protein sequence ID" value="SIN72877.1"/>
    <property type="molecule type" value="Genomic_DNA"/>
</dbReference>
<dbReference type="InterPro" id="IPR037217">
    <property type="entry name" value="Trp/Indoleamine_2_3_dOase-like"/>
</dbReference>
<keyword evidence="1" id="KW-0560">Oxidoreductase</keyword>
<proteinExistence type="predicted"/>
<reference evidence="2" key="1">
    <citation type="submission" date="2016-11" db="EMBL/GenBank/DDBJ databases">
        <authorList>
            <person name="Varghese N."/>
            <person name="Submissions S."/>
        </authorList>
    </citation>
    <scope>NUCLEOTIDE SEQUENCE [LARGE SCALE GENOMIC DNA]</scope>
    <source>
        <strain evidence="2">DSM 15292</strain>
    </source>
</reference>
<dbReference type="STRING" id="226505.SAMN05444394_1249"/>
<dbReference type="InterPro" id="IPR004981">
    <property type="entry name" value="Trp_2_3_dOase"/>
</dbReference>
<dbReference type="GO" id="GO:0004833">
    <property type="term" value="F:L-tryptophan 2,3-dioxygenase activity"/>
    <property type="evidence" value="ECO:0007669"/>
    <property type="project" value="InterPro"/>
</dbReference>
<evidence type="ECO:0000313" key="1">
    <source>
        <dbReference type="EMBL" id="SIN72877.1"/>
    </source>
</evidence>
<dbReference type="RefSeq" id="WP_074223924.1">
    <property type="nucleotide sequence ID" value="NZ_FSRC01000001.1"/>
</dbReference>
<organism evidence="1 2">
    <name type="scientific">Algoriphagus halophilus</name>
    <dbReference type="NCBI Taxonomy" id="226505"/>
    <lineage>
        <taxon>Bacteria</taxon>
        <taxon>Pseudomonadati</taxon>
        <taxon>Bacteroidota</taxon>
        <taxon>Cytophagia</taxon>
        <taxon>Cytophagales</taxon>
        <taxon>Cyclobacteriaceae</taxon>
        <taxon>Algoriphagus</taxon>
    </lineage>
</organism>
<name>A0A1N6DQ81_9BACT</name>
<sequence length="324" mass="38765">MQQDQFDPKILEKIEQLERKFKASGQDMLSYLEGLLYADYLTYWEYINLDVLLSLQQPKTSFHDEKIFIIYHQITELYFKLIISEMEQISIQEPISDEFFRTRLERINMYFDHLISSFAMMWKGMEREQFLKFRMSLLPSSGFQSAQYREIELMAADAFNLVALKNREEHDYHSPADDLFEHLYWQQGAIELATGEKTLTLKNFEIKYGKKLKETIELYRRKNLWQKYIGCADKTDELKEAMKQFDLKANVFWPLAHYKSAVRYLQKDPVDIAATGGTNWQKYLPPRFQKVIFYPELWTEEEKEEWGKGWVVKEIFGDDTPGKY</sequence>
<dbReference type="AlphaFoldDB" id="A0A1N6DQ81"/>
<evidence type="ECO:0000313" key="2">
    <source>
        <dbReference type="Proteomes" id="UP000185221"/>
    </source>
</evidence>
<protein>
    <submittedName>
        <fullName evidence="1">Tryptophan 2,3-dioxygenase apoenzyme</fullName>
    </submittedName>
</protein>
<gene>
    <name evidence="1" type="ORF">SAMN05444394_1249</name>
</gene>
<dbReference type="Gene3D" id="1.20.58.480">
    <property type="match status" value="1"/>
</dbReference>
<dbReference type="OrthoDB" id="9776847at2"/>
<dbReference type="GO" id="GO:0019442">
    <property type="term" value="P:L-tryptophan catabolic process to acetyl-CoA"/>
    <property type="evidence" value="ECO:0007669"/>
    <property type="project" value="TreeGrafter"/>
</dbReference>
<accession>A0A1N6DQ81</accession>
<keyword evidence="1" id="KW-0223">Dioxygenase</keyword>
<dbReference type="PANTHER" id="PTHR10138">
    <property type="entry name" value="TRYPTOPHAN 2,3-DIOXYGENASE"/>
    <property type="match status" value="1"/>
</dbReference>
<dbReference type="PANTHER" id="PTHR10138:SF0">
    <property type="entry name" value="TRYPTOPHAN 2,3-DIOXYGENASE"/>
    <property type="match status" value="1"/>
</dbReference>
<dbReference type="Proteomes" id="UP000185221">
    <property type="component" value="Unassembled WGS sequence"/>
</dbReference>
<dbReference type="GO" id="GO:0020037">
    <property type="term" value="F:heme binding"/>
    <property type="evidence" value="ECO:0007669"/>
    <property type="project" value="InterPro"/>
</dbReference>